<comment type="caution">
    <text evidence="2">The sequence shown here is derived from an EMBL/GenBank/DDBJ whole genome shotgun (WGS) entry which is preliminary data.</text>
</comment>
<reference evidence="2 3" key="1">
    <citation type="submission" date="2023-07" db="EMBL/GenBank/DDBJ databases">
        <title>Novel Shewanella species isolated from Baltic Sea sediments.</title>
        <authorList>
            <person name="Martin-Rodriguez A.J."/>
        </authorList>
    </citation>
    <scope>NUCLEOTIDE SEQUENCE [LARGE SCALE GENOMIC DNA]</scope>
    <source>
        <strain evidence="2 3">SP2S1-2</strain>
    </source>
</reference>
<accession>A0ABU3G189</accession>
<dbReference type="Proteomes" id="UP001249505">
    <property type="component" value="Unassembled WGS sequence"/>
</dbReference>
<keyword evidence="1" id="KW-1133">Transmembrane helix</keyword>
<organism evidence="2 3">
    <name type="scientific">Shewanella scandinavica</name>
    <dbReference type="NCBI Taxonomy" id="3063538"/>
    <lineage>
        <taxon>Bacteria</taxon>
        <taxon>Pseudomonadati</taxon>
        <taxon>Pseudomonadota</taxon>
        <taxon>Gammaproteobacteria</taxon>
        <taxon>Alteromonadales</taxon>
        <taxon>Shewanellaceae</taxon>
        <taxon>Shewanella</taxon>
    </lineage>
</organism>
<gene>
    <name evidence="2" type="ORF">Q4Q50_12465</name>
</gene>
<dbReference type="RefSeq" id="WP_311899555.1">
    <property type="nucleotide sequence ID" value="NZ_JAUOES010000012.1"/>
</dbReference>
<evidence type="ECO:0000313" key="2">
    <source>
        <dbReference type="EMBL" id="MDT3281102.1"/>
    </source>
</evidence>
<protein>
    <submittedName>
        <fullName evidence="2">Uncharacterized protein</fullName>
    </submittedName>
</protein>
<feature type="transmembrane region" description="Helical" evidence="1">
    <location>
        <begin position="44"/>
        <end position="64"/>
    </location>
</feature>
<sequence>MKIRVFIIVVCLLVILAVFVPYISVFFSRPLSQNPSDWGSFGSYLSGTLGTMLTICSIAALFLVSKYQNELSIRQVQNEIEVLRNQTNIERELKLFNDIYQKIMNIQALEMSSELIFQDFKLIPYLQLTNPSIGKAQVINKGELVILQFDSGKIMELPKSTSFIGLLNTYISILNHDEIKSQIKKPENGMYSFLNHILPNIQTLSAQITLLTISADRLTSLGFNSSLLRSKFTDISSIATILRDIGILQIEVYQLSSLYWSIPEHTARVFYPPADIKQRLFDFAKQQFVEDDLGTIEQWKLDLNFIEGVTGVGIVEYKLENDDICYSYRADKNSLTKKTNHN</sequence>
<keyword evidence="3" id="KW-1185">Reference proteome</keyword>
<evidence type="ECO:0000256" key="1">
    <source>
        <dbReference type="SAM" id="Phobius"/>
    </source>
</evidence>
<evidence type="ECO:0000313" key="3">
    <source>
        <dbReference type="Proteomes" id="UP001249505"/>
    </source>
</evidence>
<keyword evidence="1" id="KW-0812">Transmembrane</keyword>
<keyword evidence="1" id="KW-0472">Membrane</keyword>
<feature type="transmembrane region" description="Helical" evidence="1">
    <location>
        <begin position="5"/>
        <end position="24"/>
    </location>
</feature>
<dbReference type="EMBL" id="JAUOES010000012">
    <property type="protein sequence ID" value="MDT3281102.1"/>
    <property type="molecule type" value="Genomic_DNA"/>
</dbReference>
<name>A0ABU3G189_9GAMM</name>
<proteinExistence type="predicted"/>